<dbReference type="PANTHER" id="PTHR14911">
    <property type="entry name" value="THUMP DOMAIN-CONTAINING"/>
    <property type="match status" value="1"/>
</dbReference>
<dbReference type="Proteomes" id="UP001189429">
    <property type="component" value="Unassembled WGS sequence"/>
</dbReference>
<reference evidence="2" key="1">
    <citation type="submission" date="2023-10" db="EMBL/GenBank/DDBJ databases">
        <authorList>
            <person name="Chen Y."/>
            <person name="Shah S."/>
            <person name="Dougan E. K."/>
            <person name="Thang M."/>
            <person name="Chan C."/>
        </authorList>
    </citation>
    <scope>NUCLEOTIDE SEQUENCE [LARGE SCALE GENOMIC DNA]</scope>
</reference>
<dbReference type="InterPro" id="IPR000241">
    <property type="entry name" value="RlmKL-like_Mtase"/>
</dbReference>
<organism evidence="2 3">
    <name type="scientific">Prorocentrum cordatum</name>
    <dbReference type="NCBI Taxonomy" id="2364126"/>
    <lineage>
        <taxon>Eukaryota</taxon>
        <taxon>Sar</taxon>
        <taxon>Alveolata</taxon>
        <taxon>Dinophyceae</taxon>
        <taxon>Prorocentrales</taxon>
        <taxon>Prorocentraceae</taxon>
        <taxon>Prorocentrum</taxon>
    </lineage>
</organism>
<dbReference type="SUPFAM" id="SSF143437">
    <property type="entry name" value="THUMP domain-like"/>
    <property type="match status" value="1"/>
</dbReference>
<evidence type="ECO:0000259" key="1">
    <source>
        <dbReference type="Pfam" id="PF01170"/>
    </source>
</evidence>
<sequence>LLGAAGAVPRSEVRGELCAVVLHAQGARLAELAGACEAAAAEEACRAAAAWVLSAGDWQAAVDLWRRFQGLAPDEPAAPLTFKVTCRRKGARFARVSSQALAVTLASWLARQMGWSAKVRAPDLEVRVLLGDTDLLVDLPLLYQAAVRVGGGEIVEAGMSQHVAWALARSAELMPGELVLDPMCGRGVTLVEAALSWPSCRYVGVDNDAEQLQ</sequence>
<gene>
    <name evidence="2" type="ORF">PCOR1329_LOCUS18368</name>
</gene>
<dbReference type="PANTHER" id="PTHR14911:SF1">
    <property type="entry name" value="THUMP DOMAIN-CONTAINING PROTEIN 2"/>
    <property type="match status" value="1"/>
</dbReference>
<dbReference type="EMBL" id="CAUYUJ010005769">
    <property type="protein sequence ID" value="CAK0814875.1"/>
    <property type="molecule type" value="Genomic_DNA"/>
</dbReference>
<dbReference type="InterPro" id="IPR029063">
    <property type="entry name" value="SAM-dependent_MTases_sf"/>
</dbReference>
<accession>A0ABN9R8U2</accession>
<protein>
    <recommendedName>
        <fullName evidence="1">Ribosomal RNA large subunit methyltransferase K/L-like methyltransferase domain-containing protein</fullName>
    </recommendedName>
</protein>
<evidence type="ECO:0000313" key="2">
    <source>
        <dbReference type="EMBL" id="CAK0814875.1"/>
    </source>
</evidence>
<keyword evidence="3" id="KW-1185">Reference proteome</keyword>
<name>A0ABN9R8U2_9DINO</name>
<feature type="non-terminal residue" evidence="2">
    <location>
        <position position="1"/>
    </location>
</feature>
<feature type="domain" description="Ribosomal RNA large subunit methyltransferase K/L-like methyltransferase" evidence="1">
    <location>
        <begin position="156"/>
        <end position="201"/>
    </location>
</feature>
<evidence type="ECO:0000313" key="3">
    <source>
        <dbReference type="Proteomes" id="UP001189429"/>
    </source>
</evidence>
<comment type="caution">
    <text evidence="2">The sequence shown here is derived from an EMBL/GenBank/DDBJ whole genome shotgun (WGS) entry which is preliminary data.</text>
</comment>
<dbReference type="Pfam" id="PF01170">
    <property type="entry name" value="UPF0020"/>
    <property type="match status" value="1"/>
</dbReference>
<dbReference type="Gene3D" id="3.40.50.150">
    <property type="entry name" value="Vaccinia Virus protein VP39"/>
    <property type="match status" value="1"/>
</dbReference>
<proteinExistence type="predicted"/>
<dbReference type="SUPFAM" id="SSF53335">
    <property type="entry name" value="S-adenosyl-L-methionine-dependent methyltransferases"/>
    <property type="match status" value="1"/>
</dbReference>
<feature type="non-terminal residue" evidence="2">
    <location>
        <position position="213"/>
    </location>
</feature>